<reference evidence="2 3" key="1">
    <citation type="submission" date="2020-02" db="EMBL/GenBank/DDBJ databases">
        <title>Draft genome sequence of Limisphaera ngatamarikiensis NGM72.4T, a thermophilic Verrucomicrobia grouped in subdivision 3.</title>
        <authorList>
            <person name="Carere C.R."/>
            <person name="Steen J."/>
            <person name="Hugenholtz P."/>
            <person name="Stott M.B."/>
        </authorList>
    </citation>
    <scope>NUCLEOTIDE SEQUENCE [LARGE SCALE GENOMIC DNA]</scope>
    <source>
        <strain evidence="2 3">NGM72.4</strain>
    </source>
</reference>
<feature type="transmembrane region" description="Helical" evidence="1">
    <location>
        <begin position="29"/>
        <end position="50"/>
    </location>
</feature>
<dbReference type="InterPro" id="IPR012902">
    <property type="entry name" value="N_methyl_site"/>
</dbReference>
<gene>
    <name evidence="2" type="ORF">G4L39_09975</name>
</gene>
<keyword evidence="3" id="KW-1185">Reference proteome</keyword>
<evidence type="ECO:0000313" key="3">
    <source>
        <dbReference type="Proteomes" id="UP000477311"/>
    </source>
</evidence>
<proteinExistence type="predicted"/>
<dbReference type="AlphaFoldDB" id="A0A6M1RQR0"/>
<comment type="caution">
    <text evidence="2">The sequence shown here is derived from an EMBL/GenBank/DDBJ whole genome shotgun (WGS) entry which is preliminary data.</text>
</comment>
<protein>
    <submittedName>
        <fullName evidence="2">Type II secretion system protein</fullName>
    </submittedName>
</protein>
<evidence type="ECO:0000313" key="2">
    <source>
        <dbReference type="EMBL" id="NGO39717.1"/>
    </source>
</evidence>
<dbReference type="Pfam" id="PF07963">
    <property type="entry name" value="N_methyl"/>
    <property type="match status" value="1"/>
</dbReference>
<dbReference type="PROSITE" id="PS00409">
    <property type="entry name" value="PROKAR_NTER_METHYL"/>
    <property type="match status" value="1"/>
</dbReference>
<dbReference type="RefSeq" id="WP_165107905.1">
    <property type="nucleotide sequence ID" value="NZ_JAAKYA010000066.1"/>
</dbReference>
<keyword evidence="1" id="KW-1133">Transmembrane helix</keyword>
<dbReference type="EMBL" id="JAAKYA010000066">
    <property type="protein sequence ID" value="NGO39717.1"/>
    <property type="molecule type" value="Genomic_DNA"/>
</dbReference>
<name>A0A6M1RQR0_9BACT</name>
<accession>A0A6M1RQR0</accession>
<dbReference type="Gene3D" id="3.30.700.10">
    <property type="entry name" value="Glycoprotein, Type 4 Pilin"/>
    <property type="match status" value="1"/>
</dbReference>
<dbReference type="Proteomes" id="UP000477311">
    <property type="component" value="Unassembled WGS sequence"/>
</dbReference>
<evidence type="ECO:0000256" key="1">
    <source>
        <dbReference type="SAM" id="Phobius"/>
    </source>
</evidence>
<sequence>MMIMDRLLPGTATQRPGAGRNTNRAGFTLLELLAVIVIMGILAALTVPALKNFGQAEAQVAATRQLLDDLARARQLAISQRTTVYMIFVPAEFWNDSSAPGNGAAWNSLPPAEREKAARLFDRQLTSYNFVTVRSVGDQPGTRKPRYLSDWRTLPEGVFIPPWKFVYNGPPVRIADPAPPLPPQRYHVVQPFRWTSPEMGVPFPSPTGSTAFRLPYLAFNHLGQLVSEVELGGFQDACIPLARGSVSVAHGPGGVPLQQPPSVVERPPGNSTNAFNLVCVEWLTGRARVIRQEVR</sequence>
<dbReference type="SUPFAM" id="SSF54523">
    <property type="entry name" value="Pili subunits"/>
    <property type="match status" value="1"/>
</dbReference>
<keyword evidence="1" id="KW-0812">Transmembrane</keyword>
<dbReference type="InterPro" id="IPR045584">
    <property type="entry name" value="Pilin-like"/>
</dbReference>
<dbReference type="NCBIfam" id="TIGR02532">
    <property type="entry name" value="IV_pilin_GFxxxE"/>
    <property type="match status" value="1"/>
</dbReference>
<keyword evidence="1" id="KW-0472">Membrane</keyword>
<organism evidence="2 3">
    <name type="scientific">Limisphaera ngatamarikiensis</name>
    <dbReference type="NCBI Taxonomy" id="1324935"/>
    <lineage>
        <taxon>Bacteria</taxon>
        <taxon>Pseudomonadati</taxon>
        <taxon>Verrucomicrobiota</taxon>
        <taxon>Verrucomicrobiia</taxon>
        <taxon>Limisphaerales</taxon>
        <taxon>Limisphaeraceae</taxon>
        <taxon>Limisphaera</taxon>
    </lineage>
</organism>